<dbReference type="PANTHER" id="PTHR22800:SF255">
    <property type="entry name" value="C-TYPE LECTIN DOMAIN-CONTAINING PROTEIN"/>
    <property type="match status" value="1"/>
</dbReference>
<evidence type="ECO:0000256" key="1">
    <source>
        <dbReference type="ARBA" id="ARBA00004606"/>
    </source>
</evidence>
<evidence type="ECO:0000313" key="8">
    <source>
        <dbReference type="Proteomes" id="UP001652641"/>
    </source>
</evidence>
<accession>A0ABM4XA35</accession>
<evidence type="ECO:0000256" key="6">
    <source>
        <dbReference type="SAM" id="MobiDB-lite"/>
    </source>
</evidence>
<dbReference type="SUPFAM" id="SSF56436">
    <property type="entry name" value="C-type lectin-like"/>
    <property type="match status" value="1"/>
</dbReference>
<evidence type="ECO:0000313" key="9">
    <source>
        <dbReference type="RefSeq" id="XP_072574899.1"/>
    </source>
</evidence>
<feature type="region of interest" description="Disordered" evidence="6">
    <location>
        <begin position="1"/>
        <end position="28"/>
    </location>
</feature>
<evidence type="ECO:0000256" key="7">
    <source>
        <dbReference type="SAM" id="Phobius"/>
    </source>
</evidence>
<evidence type="ECO:0000256" key="2">
    <source>
        <dbReference type="ARBA" id="ARBA00022692"/>
    </source>
</evidence>
<dbReference type="InterPro" id="IPR016186">
    <property type="entry name" value="C-type_lectin-like/link_sf"/>
</dbReference>
<evidence type="ECO:0000256" key="3">
    <source>
        <dbReference type="ARBA" id="ARBA00022968"/>
    </source>
</evidence>
<keyword evidence="8" id="KW-1185">Reference proteome</keyword>
<reference evidence="9" key="1">
    <citation type="submission" date="2025-08" db="UniProtKB">
        <authorList>
            <consortium name="RefSeq"/>
        </authorList>
    </citation>
    <scope>IDENTIFICATION</scope>
    <source>
        <tissue evidence="9">Cell line</tissue>
    </source>
</reference>
<keyword evidence="2 7" id="KW-0812">Transmembrane</keyword>
<name>A0ABM4XA35_VULVU</name>
<dbReference type="GeneID" id="112917499"/>
<feature type="transmembrane region" description="Helical" evidence="7">
    <location>
        <begin position="71"/>
        <end position="92"/>
    </location>
</feature>
<dbReference type="RefSeq" id="XP_072574899.1">
    <property type="nucleotide sequence ID" value="XM_072718798.1"/>
</dbReference>
<keyword evidence="5 7" id="KW-0472">Membrane</keyword>
<dbReference type="InterPro" id="IPR050919">
    <property type="entry name" value="NKG2/CD94_NK_receptors"/>
</dbReference>
<sequence length="202" mass="22559">MHSQGGTYAELNQAKDSKRQQMKAKGTKCSTSVTEQEITYAELNLQNASQDLQGDGKNYHCKDLVSCPGKLIAGILGIICLVLMSTVITIAGPVRNNTSLEITIQKAYHCGHCPKDCFTYSNNCYYISTERKPWNESFLSCASKNSALLYIDEKEEIGLQMRVEQPMVAGLPVRMESGDRNQGKLYYVFVRENVLRAKSTKI</sequence>
<dbReference type="Gene3D" id="3.10.100.10">
    <property type="entry name" value="Mannose-Binding Protein A, subunit A"/>
    <property type="match status" value="1"/>
</dbReference>
<evidence type="ECO:0000256" key="5">
    <source>
        <dbReference type="ARBA" id="ARBA00023136"/>
    </source>
</evidence>
<gene>
    <name evidence="9" type="primary">LOC112917499</name>
</gene>
<keyword evidence="4 7" id="KW-1133">Transmembrane helix</keyword>
<organism evidence="8 9">
    <name type="scientific">Vulpes vulpes</name>
    <name type="common">Red fox</name>
    <dbReference type="NCBI Taxonomy" id="9627"/>
    <lineage>
        <taxon>Eukaryota</taxon>
        <taxon>Metazoa</taxon>
        <taxon>Chordata</taxon>
        <taxon>Craniata</taxon>
        <taxon>Vertebrata</taxon>
        <taxon>Euteleostomi</taxon>
        <taxon>Mammalia</taxon>
        <taxon>Eutheria</taxon>
        <taxon>Laurasiatheria</taxon>
        <taxon>Carnivora</taxon>
        <taxon>Caniformia</taxon>
        <taxon>Canidae</taxon>
        <taxon>Vulpes</taxon>
    </lineage>
</organism>
<proteinExistence type="predicted"/>
<dbReference type="InterPro" id="IPR016187">
    <property type="entry name" value="CTDL_fold"/>
</dbReference>
<comment type="subcellular location">
    <subcellularLocation>
        <location evidence="1">Membrane</location>
        <topology evidence="1">Single-pass type II membrane protein</topology>
    </subcellularLocation>
</comment>
<dbReference type="PANTHER" id="PTHR22800">
    <property type="entry name" value="C-TYPE LECTIN PROTEINS"/>
    <property type="match status" value="1"/>
</dbReference>
<keyword evidence="3" id="KW-0735">Signal-anchor</keyword>
<protein>
    <submittedName>
        <fullName evidence="9">NKG2-A/NKG2-B type II integral membrane protein-like</fullName>
    </submittedName>
</protein>
<evidence type="ECO:0000256" key="4">
    <source>
        <dbReference type="ARBA" id="ARBA00022989"/>
    </source>
</evidence>
<dbReference type="Proteomes" id="UP001652641">
    <property type="component" value="Chromosome 8"/>
</dbReference>